<proteinExistence type="predicted"/>
<reference evidence="1" key="1">
    <citation type="submission" date="2019-04" db="EMBL/GenBank/DDBJ databases">
        <title>Microbes associate with the intestines of laboratory mice.</title>
        <authorList>
            <person name="Navarre W."/>
            <person name="Wong E."/>
            <person name="Huang K."/>
            <person name="Tropini C."/>
            <person name="Ng K."/>
            <person name="Yu B."/>
        </authorList>
    </citation>
    <scope>NUCLEOTIDE SEQUENCE</scope>
    <source>
        <strain evidence="1">NM01_1-7b</strain>
    </source>
</reference>
<keyword evidence="2" id="KW-1185">Reference proteome</keyword>
<evidence type="ECO:0000313" key="2">
    <source>
        <dbReference type="Proteomes" id="UP000304953"/>
    </source>
</evidence>
<protein>
    <submittedName>
        <fullName evidence="1">Uncharacterized protein</fullName>
    </submittedName>
</protein>
<evidence type="ECO:0000313" key="1">
    <source>
        <dbReference type="EMBL" id="TGY92642.1"/>
    </source>
</evidence>
<comment type="caution">
    <text evidence="1">The sequence shown here is derived from an EMBL/GenBank/DDBJ whole genome shotgun (WGS) entry which is preliminary data.</text>
</comment>
<sequence length="209" mass="24472">MRNSTYGKLNDLYQKYTGYIGTRELLEEGFTNRQIAALTEEEYLEKICHGYYWMIRCGHSKPMDYKCIEVSLSNPRAVICLESACFYQGAARQEPEALAVATERTDRSLMKMNFPVERHYFSPNYYKVAQKKIDTVFGSYRIYDVERSICDLIRLGKVKEAEAICSETGYGAMHFDAISHADGKDMEREEYQRLLKYAELFRVRKNFMQ</sequence>
<accession>A0AC61RSQ2</accession>
<organism evidence="1 2">
    <name type="scientific">Petralouisia muris</name>
    <dbReference type="NCBI Taxonomy" id="3032872"/>
    <lineage>
        <taxon>Bacteria</taxon>
        <taxon>Bacillati</taxon>
        <taxon>Bacillota</taxon>
        <taxon>Clostridia</taxon>
        <taxon>Lachnospirales</taxon>
        <taxon>Lachnospiraceae</taxon>
        <taxon>Petralouisia</taxon>
    </lineage>
</organism>
<name>A0AC61RSQ2_9FIRM</name>
<dbReference type="EMBL" id="SRYA01000046">
    <property type="protein sequence ID" value="TGY92642.1"/>
    <property type="molecule type" value="Genomic_DNA"/>
</dbReference>
<dbReference type="Proteomes" id="UP000304953">
    <property type="component" value="Unassembled WGS sequence"/>
</dbReference>
<gene>
    <name evidence="1" type="ORF">E5329_19105</name>
</gene>